<evidence type="ECO:0000256" key="3">
    <source>
        <dbReference type="ARBA" id="ARBA00023125"/>
    </source>
</evidence>
<dbReference type="InterPro" id="IPR005119">
    <property type="entry name" value="LysR_subst-bd"/>
</dbReference>
<keyword evidence="3" id="KW-0238">DNA-binding</keyword>
<sequence length="308" mass="33840">MISPITLDALLTLDAIERRHSFAAAAEELFRVPSAISYTVNKLEEDLGVPLFDRSRRKAELTPVGRLVLEQGRQILKATDELTAMARRAADGWEVELRIAIDSVLDCAPFYKLIEEFQHIQPKTEMILTEEVLGGSWDALSDDRCDLVIGASGAPPSSGFSIHSLGHVGFDFAVASGHPLTELPQPIPTSAIQDYPTVIVADSSRHLPARSSGLLDGRSRIIVPTIDHKIDAQCKGLGVGYLPHHRITEELADGRLEILTLDAPRPPSEISVAWPRGNTGKGLKWFVDRLKQMHFDPEHGVIVKAKED</sequence>
<dbReference type="InterPro" id="IPR036388">
    <property type="entry name" value="WH-like_DNA-bd_sf"/>
</dbReference>
<protein>
    <submittedName>
        <fullName evidence="6">HTH-type transcriptional activator AllS</fullName>
    </submittedName>
</protein>
<comment type="caution">
    <text evidence="6">The sequence shown here is derived from an EMBL/GenBank/DDBJ whole genome shotgun (WGS) entry which is preliminary data.</text>
</comment>
<feature type="domain" description="HTH lysR-type" evidence="5">
    <location>
        <begin position="5"/>
        <end position="62"/>
    </location>
</feature>
<dbReference type="Pfam" id="PF03466">
    <property type="entry name" value="LysR_substrate"/>
    <property type="match status" value="1"/>
</dbReference>
<evidence type="ECO:0000259" key="5">
    <source>
        <dbReference type="PROSITE" id="PS50931"/>
    </source>
</evidence>
<organism evidence="6 7">
    <name type="scientific">Marinobacter litoralis</name>
    <dbReference type="NCBI Taxonomy" id="187981"/>
    <lineage>
        <taxon>Bacteria</taxon>
        <taxon>Pseudomonadati</taxon>
        <taxon>Pseudomonadota</taxon>
        <taxon>Gammaproteobacteria</taxon>
        <taxon>Pseudomonadales</taxon>
        <taxon>Marinobacteraceae</taxon>
        <taxon>Marinobacter</taxon>
    </lineage>
</organism>
<dbReference type="GO" id="GO:0000976">
    <property type="term" value="F:transcription cis-regulatory region binding"/>
    <property type="evidence" value="ECO:0007669"/>
    <property type="project" value="TreeGrafter"/>
</dbReference>
<dbReference type="RefSeq" id="WP_114333842.1">
    <property type="nucleotide sequence ID" value="NZ_QMDL01000001.1"/>
</dbReference>
<evidence type="ECO:0000256" key="1">
    <source>
        <dbReference type="ARBA" id="ARBA00009437"/>
    </source>
</evidence>
<dbReference type="Gene3D" id="3.40.190.290">
    <property type="match status" value="1"/>
</dbReference>
<dbReference type="Pfam" id="PF00126">
    <property type="entry name" value="HTH_1"/>
    <property type="match status" value="1"/>
</dbReference>
<dbReference type="Gene3D" id="1.10.10.10">
    <property type="entry name" value="Winged helix-like DNA-binding domain superfamily/Winged helix DNA-binding domain"/>
    <property type="match status" value="1"/>
</dbReference>
<evidence type="ECO:0000256" key="4">
    <source>
        <dbReference type="ARBA" id="ARBA00023163"/>
    </source>
</evidence>
<dbReference type="SUPFAM" id="SSF46785">
    <property type="entry name" value="Winged helix' DNA-binding domain"/>
    <property type="match status" value="1"/>
</dbReference>
<dbReference type="Proteomes" id="UP000265903">
    <property type="component" value="Unassembled WGS sequence"/>
</dbReference>
<gene>
    <name evidence="6" type="primary">allS</name>
    <name evidence="6" type="ORF">DOQ08_01092</name>
</gene>
<keyword evidence="4" id="KW-0804">Transcription</keyword>
<keyword evidence="7" id="KW-1185">Reference proteome</keyword>
<dbReference type="GO" id="GO:0003700">
    <property type="term" value="F:DNA-binding transcription factor activity"/>
    <property type="evidence" value="ECO:0007669"/>
    <property type="project" value="InterPro"/>
</dbReference>
<name>A0A3M2RNI4_9GAMM</name>
<dbReference type="PROSITE" id="PS50931">
    <property type="entry name" value="HTH_LYSR"/>
    <property type="match status" value="1"/>
</dbReference>
<evidence type="ECO:0000256" key="2">
    <source>
        <dbReference type="ARBA" id="ARBA00023015"/>
    </source>
</evidence>
<reference evidence="6 7" key="1">
    <citation type="submission" date="2018-08" db="EMBL/GenBank/DDBJ databases">
        <title>Whole Genome Sequence of the Moderate Halophilic Marine Bacterium Marinobacter litoralis Sw-45.</title>
        <authorList>
            <person name="Musa H."/>
        </authorList>
    </citation>
    <scope>NUCLEOTIDE SEQUENCE [LARGE SCALE GENOMIC DNA]</scope>
    <source>
        <strain evidence="6 7">Sw-45</strain>
    </source>
</reference>
<dbReference type="InterPro" id="IPR036390">
    <property type="entry name" value="WH_DNA-bd_sf"/>
</dbReference>
<evidence type="ECO:0000313" key="6">
    <source>
        <dbReference type="EMBL" id="RMJ06405.1"/>
    </source>
</evidence>
<dbReference type="AlphaFoldDB" id="A0A3M2RNI4"/>
<dbReference type="PANTHER" id="PTHR30126">
    <property type="entry name" value="HTH-TYPE TRANSCRIPTIONAL REGULATOR"/>
    <property type="match status" value="1"/>
</dbReference>
<keyword evidence="2" id="KW-0805">Transcription regulation</keyword>
<dbReference type="SUPFAM" id="SSF53850">
    <property type="entry name" value="Periplasmic binding protein-like II"/>
    <property type="match status" value="1"/>
</dbReference>
<comment type="similarity">
    <text evidence="1">Belongs to the LysR transcriptional regulatory family.</text>
</comment>
<accession>A0A3M2RNI4</accession>
<dbReference type="OrthoDB" id="5293066at2"/>
<dbReference type="InterPro" id="IPR000847">
    <property type="entry name" value="LysR_HTH_N"/>
</dbReference>
<dbReference type="PANTHER" id="PTHR30126:SF4">
    <property type="entry name" value="LYSR FAMILY TRANSCRIPTIONAL REGULATOR"/>
    <property type="match status" value="1"/>
</dbReference>
<proteinExistence type="inferred from homology"/>
<dbReference type="EMBL" id="QMDL01000001">
    <property type="protein sequence ID" value="RMJ06405.1"/>
    <property type="molecule type" value="Genomic_DNA"/>
</dbReference>
<evidence type="ECO:0000313" key="7">
    <source>
        <dbReference type="Proteomes" id="UP000265903"/>
    </source>
</evidence>